<evidence type="ECO:0000256" key="10">
    <source>
        <dbReference type="ARBA" id="ARBA00022989"/>
    </source>
</evidence>
<feature type="transmembrane region" description="Helical" evidence="16">
    <location>
        <begin position="456"/>
        <end position="475"/>
    </location>
</feature>
<dbReference type="Pfam" id="PF00662">
    <property type="entry name" value="Proton_antipo_N"/>
    <property type="match status" value="1"/>
</dbReference>
<dbReference type="InterPro" id="IPR001750">
    <property type="entry name" value="ND/Mrp_TM"/>
</dbReference>
<dbReference type="InterPro" id="IPR001516">
    <property type="entry name" value="Proton_antipo_N"/>
</dbReference>
<feature type="transmembrane region" description="Helical" evidence="16">
    <location>
        <begin position="183"/>
        <end position="201"/>
    </location>
</feature>
<keyword evidence="9" id="KW-0249">Electron transport</keyword>
<evidence type="ECO:0000256" key="4">
    <source>
        <dbReference type="ARBA" id="ARBA00022448"/>
    </source>
</evidence>
<dbReference type="PANTHER" id="PTHR42829">
    <property type="entry name" value="NADH-UBIQUINONE OXIDOREDUCTASE CHAIN 5"/>
    <property type="match status" value="1"/>
</dbReference>
<dbReference type="InterPro" id="IPR018393">
    <property type="entry name" value="NADHpl_OxRdtase_5_subgr"/>
</dbReference>
<evidence type="ECO:0000256" key="15">
    <source>
        <dbReference type="ARBA" id="ARBA00049551"/>
    </source>
</evidence>
<feature type="transmembrane region" description="Helical" evidence="16">
    <location>
        <begin position="371"/>
        <end position="393"/>
    </location>
</feature>
<evidence type="ECO:0000256" key="13">
    <source>
        <dbReference type="ARBA" id="ARBA00023128"/>
    </source>
</evidence>
<dbReference type="AlphaFoldDB" id="A0A8A3WQ96"/>
<keyword evidence="4 16" id="KW-0813">Transport</keyword>
<evidence type="ECO:0000256" key="7">
    <source>
        <dbReference type="ARBA" id="ARBA00022792"/>
    </source>
</evidence>
<keyword evidence="6 16" id="KW-0812">Transmembrane</keyword>
<dbReference type="GO" id="GO:0008137">
    <property type="term" value="F:NADH dehydrogenase (ubiquinone) activity"/>
    <property type="evidence" value="ECO:0007669"/>
    <property type="project" value="UniProtKB-EC"/>
</dbReference>
<sequence>MNGLLLHSAMLTVLFILIHPVITTMTPVPLLLGWGMQYAKASVQLAFKMSLIPLAIYTYTGMEASTTNFAWTNVANMDINISFVLDTYSLTFVPVALFVTWSILEFANWYMSSDPNTNRFFKYLLIFLITMLTLVTANNMFQLFVGWEGVGIMSFLLIGWWFARPDANTAALQAIIFNRVGDVGFMLALAWLATHLASWNIQEMTIQMKNPPLLPLLGLILASAGKSAQFGLHPWLPAAMEGPTPVSALLHSSTMVVAGIFLLIRLHPILENNKTALSICLCLGALTTLFTALCALTQNDIKKIIAFSTSSQLGLMMVTIGLNQPQLTFLHILTHAFFKAMLFLCSGAIIHNFNNEQDIRKMGGVQKLLPTTATCMTIGNLALTGTPFLSGFYSKDTIIETMNTSYLNAWALMITLFATMLTATYSIRMTFYVQLHSPRTSTTKMNETSANLANPLIRLAIGSLLTGLILMMMLLPSKPSTMTMPPTMKLLAIIVSLLGAMFALQVANKTTWLMSPKRSKYHPFSNQLGHYNQTLHRSSPKMSLHSGQNLALHMNDLIWLEKVGPKGLTSLNLSNIKATSLAQKGLMKFYLSIFIVTSACFLVMLWT</sequence>
<evidence type="ECO:0000259" key="17">
    <source>
        <dbReference type="Pfam" id="PF00361"/>
    </source>
</evidence>
<dbReference type="GO" id="GO:0015990">
    <property type="term" value="P:electron transport coupled proton transport"/>
    <property type="evidence" value="ECO:0007669"/>
    <property type="project" value="TreeGrafter"/>
</dbReference>
<evidence type="ECO:0000256" key="1">
    <source>
        <dbReference type="ARBA" id="ARBA00004448"/>
    </source>
</evidence>
<dbReference type="InterPro" id="IPR010934">
    <property type="entry name" value="NADH_DH_su5_C"/>
</dbReference>
<accession>A0A8A3WQ96</accession>
<dbReference type="PANTHER" id="PTHR42829:SF2">
    <property type="entry name" value="NADH-UBIQUINONE OXIDOREDUCTASE CHAIN 5"/>
    <property type="match status" value="1"/>
</dbReference>
<proteinExistence type="inferred from homology"/>
<dbReference type="EC" id="7.1.1.2" evidence="2 16"/>
<comment type="similarity">
    <text evidence="16">Belongs to the complex I subunit 5 family.</text>
</comment>
<feature type="domain" description="NADH:quinone oxidoreductase/Mrp antiporter transmembrane" evidence="17">
    <location>
        <begin position="137"/>
        <end position="422"/>
    </location>
</feature>
<evidence type="ECO:0000256" key="12">
    <source>
        <dbReference type="ARBA" id="ARBA00023075"/>
    </source>
</evidence>
<evidence type="ECO:0000256" key="3">
    <source>
        <dbReference type="ARBA" id="ARBA00021096"/>
    </source>
</evidence>
<dbReference type="RefSeq" id="YP_010234512.1">
    <property type="nucleotide sequence ID" value="NC_059781.1"/>
</dbReference>
<feature type="transmembrane region" description="Helical" evidence="16">
    <location>
        <begin position="120"/>
        <end position="137"/>
    </location>
</feature>
<feature type="domain" description="NADH-Ubiquinone oxidoreductase (complex I) chain 5 N-terminal" evidence="18">
    <location>
        <begin position="71"/>
        <end position="121"/>
    </location>
</feature>
<feature type="transmembrane region" description="Helical" evidence="16">
    <location>
        <begin position="144"/>
        <end position="163"/>
    </location>
</feature>
<dbReference type="GeneID" id="69228793"/>
<gene>
    <name evidence="20" type="primary">ND5</name>
</gene>
<dbReference type="Pfam" id="PF06455">
    <property type="entry name" value="NADH5_C"/>
    <property type="match status" value="1"/>
</dbReference>
<feature type="transmembrane region" description="Helical" evidence="16">
    <location>
        <begin position="244"/>
        <end position="264"/>
    </location>
</feature>
<evidence type="ECO:0000313" key="20">
    <source>
        <dbReference type="EMBL" id="QTA72691.1"/>
    </source>
</evidence>
<evidence type="ECO:0000256" key="16">
    <source>
        <dbReference type="RuleBase" id="RU003404"/>
    </source>
</evidence>
<keyword evidence="13 16" id="KW-0496">Mitochondrion</keyword>
<geneLocation type="mitochondrion" evidence="20"/>
<dbReference type="GO" id="GO:0042773">
    <property type="term" value="P:ATP synthesis coupled electron transport"/>
    <property type="evidence" value="ECO:0007669"/>
    <property type="project" value="InterPro"/>
</dbReference>
<feature type="transmembrane region" description="Helical" evidence="16">
    <location>
        <begin position="405"/>
        <end position="427"/>
    </location>
</feature>
<keyword evidence="5" id="KW-0679">Respiratory chain</keyword>
<evidence type="ECO:0000256" key="6">
    <source>
        <dbReference type="ARBA" id="ARBA00022692"/>
    </source>
</evidence>
<feature type="transmembrane region" description="Helical" evidence="16">
    <location>
        <begin position="304"/>
        <end position="322"/>
    </location>
</feature>
<evidence type="ECO:0000256" key="14">
    <source>
        <dbReference type="ARBA" id="ARBA00023136"/>
    </source>
</evidence>
<keyword evidence="11 16" id="KW-0520">NAD</keyword>
<protein>
    <recommendedName>
        <fullName evidence="3 16">NADH-ubiquinone oxidoreductase chain 5</fullName>
        <ecNumber evidence="2 16">7.1.1.2</ecNumber>
    </recommendedName>
</protein>
<dbReference type="GO" id="GO:0003954">
    <property type="term" value="F:NADH dehydrogenase activity"/>
    <property type="evidence" value="ECO:0007669"/>
    <property type="project" value="TreeGrafter"/>
</dbReference>
<evidence type="ECO:0000256" key="8">
    <source>
        <dbReference type="ARBA" id="ARBA00022967"/>
    </source>
</evidence>
<keyword evidence="10 16" id="KW-1133">Transmembrane helix</keyword>
<evidence type="ECO:0000259" key="18">
    <source>
        <dbReference type="Pfam" id="PF00662"/>
    </source>
</evidence>
<comment type="subcellular location">
    <subcellularLocation>
        <location evidence="1">Mitochondrion inner membrane</location>
        <topology evidence="1">Multi-pass membrane protein</topology>
    </subcellularLocation>
</comment>
<organism evidence="20">
    <name type="scientific">Acanthodactylus guineensis</name>
    <name type="common">Guinea fringe-fingered lizard</name>
    <dbReference type="NCBI Taxonomy" id="1855261"/>
    <lineage>
        <taxon>Eukaryota</taxon>
        <taxon>Metazoa</taxon>
        <taxon>Chordata</taxon>
        <taxon>Craniata</taxon>
        <taxon>Vertebrata</taxon>
        <taxon>Euteleostomi</taxon>
        <taxon>Lepidosauria</taxon>
        <taxon>Squamata</taxon>
        <taxon>Bifurcata</taxon>
        <taxon>Unidentata</taxon>
        <taxon>Episquamata</taxon>
        <taxon>Laterata</taxon>
        <taxon>Lacertibaenia</taxon>
        <taxon>Lacertidae</taxon>
        <taxon>Acanthodactylus</taxon>
    </lineage>
</organism>
<name>A0A8A3WQ96_9SAUR</name>
<dbReference type="PRINTS" id="PR01434">
    <property type="entry name" value="NADHDHGNASE5"/>
</dbReference>
<dbReference type="NCBIfam" id="TIGR01974">
    <property type="entry name" value="NDH_I_L"/>
    <property type="match status" value="1"/>
</dbReference>
<feature type="transmembrane region" description="Helical" evidence="16">
    <location>
        <begin position="329"/>
        <end position="351"/>
    </location>
</feature>
<comment type="function">
    <text evidence="16">Core subunit of the mitochondrial membrane respiratory chain NADH dehydrogenase (Complex I) which catalyzes electron transfer from NADH through the respiratory chain, using ubiquinone as an electron acceptor. Essential for the catalytic activity and assembly of complex I.</text>
</comment>
<dbReference type="GO" id="GO:0005743">
    <property type="term" value="C:mitochondrial inner membrane"/>
    <property type="evidence" value="ECO:0007669"/>
    <property type="project" value="UniProtKB-SubCell"/>
</dbReference>
<feature type="transmembrane region" description="Helical" evidence="16">
    <location>
        <begin position="276"/>
        <end position="298"/>
    </location>
</feature>
<keyword evidence="8" id="KW-1278">Translocase</keyword>
<reference evidence="20" key="1">
    <citation type="journal article" name="Sci. Rep.">
        <title>Mitogenome analyses elucidate the evolutionary relationships of a probable Eocene wet tropics relic in the xerophile lizard genus Acanthodactylus.</title>
        <authorList>
            <person name="Kirchhof S."/>
            <person name="Lyra M.L."/>
            <person name="Rodriguez A."/>
            <person name="Ineich I."/>
            <person name="Muller J."/>
            <person name="Rodel M.O."/>
            <person name="Trape J.F."/>
            <person name="Vences M."/>
            <person name="Boissinot S."/>
        </authorList>
    </citation>
    <scope>NUCLEOTIDE SEQUENCE</scope>
</reference>
<keyword evidence="12 16" id="KW-0830">Ubiquinone</keyword>
<evidence type="ECO:0000256" key="11">
    <source>
        <dbReference type="ARBA" id="ARBA00023027"/>
    </source>
</evidence>
<evidence type="ECO:0000256" key="5">
    <source>
        <dbReference type="ARBA" id="ARBA00022660"/>
    </source>
</evidence>
<evidence type="ECO:0000256" key="9">
    <source>
        <dbReference type="ARBA" id="ARBA00022982"/>
    </source>
</evidence>
<feature type="transmembrane region" description="Helical" evidence="16">
    <location>
        <begin position="487"/>
        <end position="507"/>
    </location>
</feature>
<feature type="transmembrane region" description="Helical" evidence="16">
    <location>
        <begin position="213"/>
        <end position="232"/>
    </location>
</feature>
<evidence type="ECO:0000256" key="2">
    <source>
        <dbReference type="ARBA" id="ARBA00012944"/>
    </source>
</evidence>
<feature type="transmembrane region" description="Helical" evidence="16">
    <location>
        <begin position="589"/>
        <end position="606"/>
    </location>
</feature>
<keyword evidence="7" id="KW-0999">Mitochondrion inner membrane</keyword>
<feature type="transmembrane region" description="Helical" evidence="16">
    <location>
        <begin position="81"/>
        <end position="104"/>
    </location>
</feature>
<feature type="transmembrane region" description="Helical" evidence="16">
    <location>
        <begin position="41"/>
        <end position="60"/>
    </location>
</feature>
<dbReference type="CTD" id="4540"/>
<evidence type="ECO:0000259" key="19">
    <source>
        <dbReference type="Pfam" id="PF06455"/>
    </source>
</evidence>
<feature type="domain" description="NADH dehydrogenase subunit 5 C-terminal" evidence="19">
    <location>
        <begin position="425"/>
        <end position="604"/>
    </location>
</feature>
<comment type="catalytic activity">
    <reaction evidence="15 16">
        <text>a ubiquinone + NADH + 5 H(+)(in) = a ubiquinol + NAD(+) + 4 H(+)(out)</text>
        <dbReference type="Rhea" id="RHEA:29091"/>
        <dbReference type="Rhea" id="RHEA-COMP:9565"/>
        <dbReference type="Rhea" id="RHEA-COMP:9566"/>
        <dbReference type="ChEBI" id="CHEBI:15378"/>
        <dbReference type="ChEBI" id="CHEBI:16389"/>
        <dbReference type="ChEBI" id="CHEBI:17976"/>
        <dbReference type="ChEBI" id="CHEBI:57540"/>
        <dbReference type="ChEBI" id="CHEBI:57945"/>
        <dbReference type="EC" id="7.1.1.2"/>
    </reaction>
</comment>
<dbReference type="InterPro" id="IPR003945">
    <property type="entry name" value="NU5C-like"/>
</dbReference>
<keyword evidence="14 16" id="KW-0472">Membrane</keyword>
<dbReference type="EMBL" id="MW496123">
    <property type="protein sequence ID" value="QTA72691.1"/>
    <property type="molecule type" value="Genomic_DNA"/>
</dbReference>
<dbReference type="Pfam" id="PF00361">
    <property type="entry name" value="Proton_antipo_M"/>
    <property type="match status" value="1"/>
</dbReference>